<feature type="domain" description="GmrSD restriction endonucleases N-terminal" evidence="1">
    <location>
        <begin position="11"/>
        <end position="208"/>
    </location>
</feature>
<accession>A0ABT2Y5F8</accession>
<dbReference type="Pfam" id="PF03235">
    <property type="entry name" value="GmrSD_N"/>
    <property type="match status" value="1"/>
</dbReference>
<reference evidence="2" key="1">
    <citation type="submission" date="2022-09" db="EMBL/GenBank/DDBJ databases">
        <title>Novel Mycoplasma species identified in domestic and wild animals.</title>
        <authorList>
            <person name="Volokhov D.V."/>
            <person name="Furtak V.A."/>
            <person name="Zagorodnyaya T.A."/>
        </authorList>
    </citation>
    <scope>NUCLEOTIDE SEQUENCE</scope>
    <source>
        <strain evidence="2">Oakley</strain>
    </source>
</reference>
<dbReference type="RefSeq" id="WP_263607338.1">
    <property type="nucleotide sequence ID" value="NZ_JAOVQM010000001.1"/>
</dbReference>
<evidence type="ECO:0000259" key="1">
    <source>
        <dbReference type="Pfam" id="PF03235"/>
    </source>
</evidence>
<evidence type="ECO:0000313" key="2">
    <source>
        <dbReference type="EMBL" id="MCV2231225.1"/>
    </source>
</evidence>
<dbReference type="EMBL" id="JAOVQM010000001">
    <property type="protein sequence ID" value="MCV2231225.1"/>
    <property type="molecule type" value="Genomic_DNA"/>
</dbReference>
<protein>
    <submittedName>
        <fullName evidence="2">DUF262 domain-containing protein</fullName>
    </submittedName>
</protein>
<keyword evidence="3" id="KW-1185">Reference proteome</keyword>
<name>A0ABT2Y5F8_9MOLU</name>
<dbReference type="Proteomes" id="UP001177160">
    <property type="component" value="Unassembled WGS sequence"/>
</dbReference>
<proteinExistence type="predicted"/>
<comment type="caution">
    <text evidence="2">The sequence shown here is derived from an EMBL/GenBank/DDBJ whole genome shotgun (WGS) entry which is preliminary data.</text>
</comment>
<gene>
    <name evidence="2" type="ORF">N7548_00095</name>
</gene>
<organism evidence="2 3">
    <name type="scientific">Paracholeplasma manati</name>
    <dbReference type="NCBI Taxonomy" id="591373"/>
    <lineage>
        <taxon>Bacteria</taxon>
        <taxon>Bacillati</taxon>
        <taxon>Mycoplasmatota</taxon>
        <taxon>Mollicutes</taxon>
        <taxon>Acholeplasmatales</taxon>
        <taxon>Acholeplasmataceae</taxon>
        <taxon>Paracholeplasma</taxon>
    </lineage>
</organism>
<sequence length="649" mass="76302">MKVESVKLLSFISRMDYQFEIPLFQRNYCWKMQQIEQLNEDLIDISDKPYDHFFGSFLLYLKNDNLFEIIDGQQRFMSLSLLIKALSTYKTINQTINNLQAKLKNMIISLDGKVKLKPQSVDEEEFNNIILNSDPKGNTSYLATAYFGFKERIINDEMFNKILSGLEKLMVSIIIVDDGDQNKQTIFEKMNSLGIDLSLFDMCRNQIFFKVPTSDDLEKLYSDYWIFVEKNLTNIPKDEFISIYIDSLSQLELGDDKRKYSSFKKVVDDELIKRGTLRHLFIDLKRCSRIYANIKGTSSDYQHQIETYLKQFRILNYTSVYPFLLRVIRTYENLQTKSTSIETVLFTILTYLVRMLSIDNKTFNFNKSNYMIFQLLNNQQLLEFDPKAQNETRNRNEELVGFGGQVVRYIYRYLGIPSDTTVQENINKGIFKTGSKGRFYLSIGSFDLDKINFENLKKVKFVDDNKNYEDRIGNLMFSDLSEVDQYIQNYQDRVIALSTMVSGRESYLVGNILDNYPIKYNLPKKPQRITVNINSSMDFSRVKLDYYKIQRMNPSGTKYADLYRDIIIYCFKRNPMQFVEWADIDKNFTESGKTPHISYSDENMKGSMVLTYKNKTIYCNTNLSTNQIIYNAREMLDQNIKYVSLTITL</sequence>
<dbReference type="PANTHER" id="PTHR35149">
    <property type="entry name" value="SLL5132 PROTEIN"/>
    <property type="match status" value="1"/>
</dbReference>
<evidence type="ECO:0000313" key="3">
    <source>
        <dbReference type="Proteomes" id="UP001177160"/>
    </source>
</evidence>
<dbReference type="InterPro" id="IPR004919">
    <property type="entry name" value="GmrSD_N"/>
</dbReference>
<dbReference type="PANTHER" id="PTHR35149:SF1">
    <property type="entry name" value="DUF5655 DOMAIN-CONTAINING PROTEIN"/>
    <property type="match status" value="1"/>
</dbReference>